<dbReference type="STRING" id="56216.A0A1A6HZM0"/>
<dbReference type="AlphaFoldDB" id="A0A1A6HZM0"/>
<accession>A0A1A6HZM0</accession>
<reference evidence="1 2" key="1">
    <citation type="submission" date="2016-06" db="EMBL/GenBank/DDBJ databases">
        <title>The Draft Genome Sequence and Annotation of the Desert Woodrat Neotoma lepida.</title>
        <authorList>
            <person name="Campbell M."/>
            <person name="Oakeson K.F."/>
            <person name="Yandell M."/>
            <person name="Halpert J.R."/>
            <person name="Dearing D."/>
        </authorList>
    </citation>
    <scope>NUCLEOTIDE SEQUENCE [LARGE SCALE GENOMIC DNA]</scope>
    <source>
        <strain evidence="1">417</strain>
        <tissue evidence="1">Liver</tissue>
    </source>
</reference>
<organism evidence="1 2">
    <name type="scientific">Neotoma lepida</name>
    <name type="common">Desert woodrat</name>
    <dbReference type="NCBI Taxonomy" id="56216"/>
    <lineage>
        <taxon>Eukaryota</taxon>
        <taxon>Metazoa</taxon>
        <taxon>Chordata</taxon>
        <taxon>Craniata</taxon>
        <taxon>Vertebrata</taxon>
        <taxon>Euteleostomi</taxon>
        <taxon>Mammalia</taxon>
        <taxon>Eutheria</taxon>
        <taxon>Euarchontoglires</taxon>
        <taxon>Glires</taxon>
        <taxon>Rodentia</taxon>
        <taxon>Myomorpha</taxon>
        <taxon>Muroidea</taxon>
        <taxon>Cricetidae</taxon>
        <taxon>Neotominae</taxon>
        <taxon>Neotoma</taxon>
    </lineage>
</organism>
<dbReference type="OrthoDB" id="5912413at2759"/>
<dbReference type="EMBL" id="LZPO01000719">
    <property type="protein sequence ID" value="OBS83664.1"/>
    <property type="molecule type" value="Genomic_DNA"/>
</dbReference>
<evidence type="ECO:0000313" key="1">
    <source>
        <dbReference type="EMBL" id="OBS83664.1"/>
    </source>
</evidence>
<comment type="caution">
    <text evidence="1">The sequence shown here is derived from an EMBL/GenBank/DDBJ whole genome shotgun (WGS) entry which is preliminary data.</text>
</comment>
<dbReference type="Proteomes" id="UP000092124">
    <property type="component" value="Unassembled WGS sequence"/>
</dbReference>
<proteinExistence type="predicted"/>
<name>A0A1A6HZM0_NEOLE</name>
<keyword evidence="2" id="KW-1185">Reference proteome</keyword>
<evidence type="ECO:0000313" key="2">
    <source>
        <dbReference type="Proteomes" id="UP000092124"/>
    </source>
</evidence>
<protein>
    <submittedName>
        <fullName evidence="1">Uncharacterized protein</fullName>
    </submittedName>
</protein>
<sequence>MLQTLNDEILKYREQIPSPKLRICLKSLTILEYTYSEFLKPHPLEEQKRLTEVCPEEALFEKMGPVYIACQLPVSSKNVVIEQSCEDEQDNRIKTRMRSTHRMSSLDLVTKKEVTVACKIDGPRHLKNKGEYDKF</sequence>
<gene>
    <name evidence="1" type="ORF">A6R68_22336</name>
</gene>